<proteinExistence type="predicted"/>
<sequence>MEHVEEYVMISHNFKLLIGVIINDRTVTGMVEQIDEDDRFLLSGEWYRLQDIVEIVSCYCHESGKPRTLIRGLFLIPPMIPIPAKKSEINEINDFRKCVSSNKYANFCITFA</sequence>
<name>A0ABW0LUN2_9BACL</name>
<protein>
    <submittedName>
        <fullName evidence="1">Uncharacterized protein</fullName>
    </submittedName>
</protein>
<keyword evidence="2" id="KW-1185">Reference proteome</keyword>
<dbReference type="RefSeq" id="WP_209748639.1">
    <property type="nucleotide sequence ID" value="NZ_JBHSMH010000011.1"/>
</dbReference>
<reference evidence="2" key="1">
    <citation type="journal article" date="2019" name="Int. J. Syst. Evol. Microbiol.">
        <title>The Global Catalogue of Microorganisms (GCM) 10K type strain sequencing project: providing services to taxonomists for standard genome sequencing and annotation.</title>
        <authorList>
            <consortium name="The Broad Institute Genomics Platform"/>
            <consortium name="The Broad Institute Genome Sequencing Center for Infectious Disease"/>
            <person name="Wu L."/>
            <person name="Ma J."/>
        </authorList>
    </citation>
    <scope>NUCLEOTIDE SEQUENCE [LARGE SCALE GENOMIC DNA]</scope>
    <source>
        <strain evidence="2">CCUG 57113</strain>
    </source>
</reference>
<comment type="caution">
    <text evidence="1">The sequence shown here is derived from an EMBL/GenBank/DDBJ whole genome shotgun (WGS) entry which is preliminary data.</text>
</comment>
<organism evidence="1 2">
    <name type="scientific">Cohnella suwonensis</name>
    <dbReference type="NCBI Taxonomy" id="696072"/>
    <lineage>
        <taxon>Bacteria</taxon>
        <taxon>Bacillati</taxon>
        <taxon>Bacillota</taxon>
        <taxon>Bacilli</taxon>
        <taxon>Bacillales</taxon>
        <taxon>Paenibacillaceae</taxon>
        <taxon>Cohnella</taxon>
    </lineage>
</organism>
<dbReference type="EMBL" id="JBHSMH010000011">
    <property type="protein sequence ID" value="MFC5468396.1"/>
    <property type="molecule type" value="Genomic_DNA"/>
</dbReference>
<gene>
    <name evidence="1" type="ORF">ACFPPD_06665</name>
</gene>
<accession>A0ABW0LUN2</accession>
<evidence type="ECO:0000313" key="2">
    <source>
        <dbReference type="Proteomes" id="UP001596105"/>
    </source>
</evidence>
<evidence type="ECO:0000313" key="1">
    <source>
        <dbReference type="EMBL" id="MFC5468396.1"/>
    </source>
</evidence>
<dbReference type="Proteomes" id="UP001596105">
    <property type="component" value="Unassembled WGS sequence"/>
</dbReference>